<name>X0ZSQ9_9ZZZZ</name>
<dbReference type="PANTHER" id="PTHR30244:SF34">
    <property type="entry name" value="DTDP-4-AMINO-4,6-DIDEOXYGALACTOSE TRANSAMINASE"/>
    <property type="match status" value="1"/>
</dbReference>
<evidence type="ECO:0008006" key="2">
    <source>
        <dbReference type="Google" id="ProtNLM"/>
    </source>
</evidence>
<dbReference type="InterPro" id="IPR015422">
    <property type="entry name" value="PyrdxlP-dep_Trfase_small"/>
</dbReference>
<dbReference type="InterPro" id="IPR000653">
    <property type="entry name" value="DegT/StrS_aminotransferase"/>
</dbReference>
<gene>
    <name evidence="1" type="ORF">S01H1_79247</name>
</gene>
<dbReference type="AlphaFoldDB" id="X0ZSQ9"/>
<dbReference type="GO" id="GO:0008483">
    <property type="term" value="F:transaminase activity"/>
    <property type="evidence" value="ECO:0007669"/>
    <property type="project" value="TreeGrafter"/>
</dbReference>
<reference evidence="1" key="1">
    <citation type="journal article" date="2014" name="Front. Microbiol.">
        <title>High frequency of phylogenetically diverse reductive dehalogenase-homologous genes in deep subseafloor sedimentary metagenomes.</title>
        <authorList>
            <person name="Kawai M."/>
            <person name="Futagami T."/>
            <person name="Toyoda A."/>
            <person name="Takaki Y."/>
            <person name="Nishi S."/>
            <person name="Hori S."/>
            <person name="Arai W."/>
            <person name="Tsubouchi T."/>
            <person name="Morono Y."/>
            <person name="Uchiyama I."/>
            <person name="Ito T."/>
            <person name="Fujiyama A."/>
            <person name="Inagaki F."/>
            <person name="Takami H."/>
        </authorList>
    </citation>
    <scope>NUCLEOTIDE SEQUENCE</scope>
    <source>
        <strain evidence="1">Expedition CK06-06</strain>
    </source>
</reference>
<accession>X0ZSQ9</accession>
<dbReference type="PANTHER" id="PTHR30244">
    <property type="entry name" value="TRANSAMINASE"/>
    <property type="match status" value="1"/>
</dbReference>
<dbReference type="EMBL" id="BARS01053404">
    <property type="protein sequence ID" value="GAG51266.1"/>
    <property type="molecule type" value="Genomic_DNA"/>
</dbReference>
<evidence type="ECO:0000313" key="1">
    <source>
        <dbReference type="EMBL" id="GAG51266.1"/>
    </source>
</evidence>
<dbReference type="Pfam" id="PF01041">
    <property type="entry name" value="DegT_DnrJ_EryC1"/>
    <property type="match status" value="1"/>
</dbReference>
<sequence length="219" mass="25251">RIGTLSQATVFSFYATKNLTTAEGGMITTDDDAYAEQLRVWVLHGMTRDAWKRYTSEGNWYYEVVLPGFKYNMTDIQAALGLHQLARFETMMQQRTALAARYDAAFAGVPELELPTCRPDVRHAWHLYPIRLRPDTLRIDRAEFIDALKAEGIGTSVHFIPLHRHPYYRDRFALQPSDFPVADAAYQHLISLPLYTRMTMRDVDDVVRAVCKVIDQHRV</sequence>
<dbReference type="GO" id="GO:0030170">
    <property type="term" value="F:pyridoxal phosphate binding"/>
    <property type="evidence" value="ECO:0007669"/>
    <property type="project" value="TreeGrafter"/>
</dbReference>
<protein>
    <recommendedName>
        <fullName evidence="2">UDP-4-amino-4, 6-dideoxy-N-acetyl-beta-L-altrosamine transaminase</fullName>
    </recommendedName>
</protein>
<feature type="non-terminal residue" evidence="1">
    <location>
        <position position="1"/>
    </location>
</feature>
<dbReference type="Gene3D" id="3.40.640.10">
    <property type="entry name" value="Type I PLP-dependent aspartate aminotransferase-like (Major domain)"/>
    <property type="match status" value="1"/>
</dbReference>
<dbReference type="InterPro" id="IPR015424">
    <property type="entry name" value="PyrdxlP-dep_Trfase"/>
</dbReference>
<dbReference type="SUPFAM" id="SSF53383">
    <property type="entry name" value="PLP-dependent transferases"/>
    <property type="match status" value="1"/>
</dbReference>
<organism evidence="1">
    <name type="scientific">marine sediment metagenome</name>
    <dbReference type="NCBI Taxonomy" id="412755"/>
    <lineage>
        <taxon>unclassified sequences</taxon>
        <taxon>metagenomes</taxon>
        <taxon>ecological metagenomes</taxon>
    </lineage>
</organism>
<dbReference type="GO" id="GO:0000271">
    <property type="term" value="P:polysaccharide biosynthetic process"/>
    <property type="evidence" value="ECO:0007669"/>
    <property type="project" value="TreeGrafter"/>
</dbReference>
<proteinExistence type="predicted"/>
<dbReference type="Gene3D" id="3.90.1150.10">
    <property type="entry name" value="Aspartate Aminotransferase, domain 1"/>
    <property type="match status" value="1"/>
</dbReference>
<dbReference type="InterPro" id="IPR015421">
    <property type="entry name" value="PyrdxlP-dep_Trfase_major"/>
</dbReference>
<comment type="caution">
    <text evidence="1">The sequence shown here is derived from an EMBL/GenBank/DDBJ whole genome shotgun (WGS) entry which is preliminary data.</text>
</comment>